<feature type="region of interest" description="Disordered" evidence="1">
    <location>
        <begin position="158"/>
        <end position="182"/>
    </location>
</feature>
<reference evidence="2 3" key="1">
    <citation type="submission" date="2015-07" db="EMBL/GenBank/DDBJ databases">
        <title>The genome of Eufriesea mexicana.</title>
        <authorList>
            <person name="Pan H."/>
            <person name="Kapheim K."/>
        </authorList>
    </citation>
    <scope>NUCLEOTIDE SEQUENCE [LARGE SCALE GENOMIC DNA]</scope>
    <source>
        <strain evidence="2">0111107269</strain>
        <tissue evidence="2">Whole body</tissue>
    </source>
</reference>
<feature type="compositionally biased region" description="Basic and acidic residues" evidence="1">
    <location>
        <begin position="315"/>
        <end position="333"/>
    </location>
</feature>
<gene>
    <name evidence="2" type="ORF">WN48_00593</name>
</gene>
<feature type="compositionally biased region" description="Basic and acidic residues" evidence="1">
    <location>
        <begin position="158"/>
        <end position="175"/>
    </location>
</feature>
<name>A0A310SGW1_9HYME</name>
<protein>
    <submittedName>
        <fullName evidence="2">Uncharacterized protein</fullName>
    </submittedName>
</protein>
<dbReference type="AlphaFoldDB" id="A0A310SGW1"/>
<organism evidence="2 3">
    <name type="scientific">Eufriesea mexicana</name>
    <dbReference type="NCBI Taxonomy" id="516756"/>
    <lineage>
        <taxon>Eukaryota</taxon>
        <taxon>Metazoa</taxon>
        <taxon>Ecdysozoa</taxon>
        <taxon>Arthropoda</taxon>
        <taxon>Hexapoda</taxon>
        <taxon>Insecta</taxon>
        <taxon>Pterygota</taxon>
        <taxon>Neoptera</taxon>
        <taxon>Endopterygota</taxon>
        <taxon>Hymenoptera</taxon>
        <taxon>Apocrita</taxon>
        <taxon>Aculeata</taxon>
        <taxon>Apoidea</taxon>
        <taxon>Anthophila</taxon>
        <taxon>Apidae</taxon>
        <taxon>Eufriesea</taxon>
    </lineage>
</organism>
<feature type="region of interest" description="Disordered" evidence="1">
    <location>
        <begin position="315"/>
        <end position="340"/>
    </location>
</feature>
<feature type="region of interest" description="Disordered" evidence="1">
    <location>
        <begin position="65"/>
        <end position="121"/>
    </location>
</feature>
<sequence length="416" mass="46473">MDVFEPSIPFTTPETHDRLIENPLALPSWLETVHGVAIEMKRVSWSRRMGVRGTDDTVRALSSLNRKEEPKRDGEREKEGRNDTISEELEPGRGKDREGSSSQVRECSFFPGTSTCPPLPAPPPSCRARFSTLTNTRSLHATISYSGHSADQLYRSRTRDAAKEKPTKHHEDVGRTKAKTRRRDHCHSTSACRFVGLDGAWARSRGAKVADRSRVTTRQGSRRIVEPSGQKQTNGTRLTIRIAASETGSLGRYPIREATSIQRECSFFPGTSTCPPLPAPPPSCRARFSTLTNTRSLHATISYSGHSADQLYRSRTRDAAKEKPTKHHEDVGRTKAKTRRRDHCHSTSACRFVGLDGAWARSRGAKVADRSRVTPLKPPVLHLKLSLEARVARGDRLVEYLDRSVIEMSPEFGFRA</sequence>
<dbReference type="Proteomes" id="UP000250275">
    <property type="component" value="Unassembled WGS sequence"/>
</dbReference>
<proteinExistence type="predicted"/>
<feature type="compositionally biased region" description="Basic and acidic residues" evidence="1">
    <location>
        <begin position="65"/>
        <end position="99"/>
    </location>
</feature>
<evidence type="ECO:0000313" key="3">
    <source>
        <dbReference type="Proteomes" id="UP000250275"/>
    </source>
</evidence>
<dbReference type="EMBL" id="KQ770367">
    <property type="protein sequence ID" value="OAD52662.1"/>
    <property type="molecule type" value="Genomic_DNA"/>
</dbReference>
<keyword evidence="3" id="KW-1185">Reference proteome</keyword>
<evidence type="ECO:0000313" key="2">
    <source>
        <dbReference type="EMBL" id="OAD52662.1"/>
    </source>
</evidence>
<accession>A0A310SGW1</accession>
<evidence type="ECO:0000256" key="1">
    <source>
        <dbReference type="SAM" id="MobiDB-lite"/>
    </source>
</evidence>